<sequence length="73" mass="8078">MTGTEELEGLVRTVVEEPAAARLQQLLAEGLITASDRDLFLVSARKYREAAFAHYADLDPALRHELVKALLVD</sequence>
<name>A0A9Y2IKC4_9PSEU</name>
<dbReference type="AlphaFoldDB" id="A0A9Y2IKC4"/>
<protein>
    <submittedName>
        <fullName evidence="1">Uncharacterized protein</fullName>
    </submittedName>
</protein>
<keyword evidence="2" id="KW-1185">Reference proteome</keyword>
<accession>A0A9Y2IKC4</accession>
<dbReference type="KEGG" id="acab:QRX50_08845"/>
<proteinExistence type="predicted"/>
<reference evidence="1 2" key="1">
    <citation type="submission" date="2023-06" db="EMBL/GenBank/DDBJ databases">
        <authorList>
            <person name="Oyuntsetseg B."/>
            <person name="Kim S.B."/>
        </authorList>
    </citation>
    <scope>NUCLEOTIDE SEQUENCE [LARGE SCALE GENOMIC DNA]</scope>
    <source>
        <strain evidence="1 2">2-15</strain>
    </source>
</reference>
<evidence type="ECO:0000313" key="2">
    <source>
        <dbReference type="Proteomes" id="UP001236014"/>
    </source>
</evidence>
<dbReference type="EMBL" id="CP127294">
    <property type="protein sequence ID" value="WIX80851.1"/>
    <property type="molecule type" value="Genomic_DNA"/>
</dbReference>
<dbReference type="RefSeq" id="WP_285971466.1">
    <property type="nucleotide sequence ID" value="NZ_CP127294.1"/>
</dbReference>
<evidence type="ECO:0000313" key="1">
    <source>
        <dbReference type="EMBL" id="WIX80851.1"/>
    </source>
</evidence>
<dbReference type="Proteomes" id="UP001236014">
    <property type="component" value="Chromosome"/>
</dbReference>
<gene>
    <name evidence="1" type="ORF">QRX50_08845</name>
</gene>
<organism evidence="1 2">
    <name type="scientific">Amycolatopsis carbonis</name>
    <dbReference type="NCBI Taxonomy" id="715471"/>
    <lineage>
        <taxon>Bacteria</taxon>
        <taxon>Bacillati</taxon>
        <taxon>Actinomycetota</taxon>
        <taxon>Actinomycetes</taxon>
        <taxon>Pseudonocardiales</taxon>
        <taxon>Pseudonocardiaceae</taxon>
        <taxon>Amycolatopsis</taxon>
    </lineage>
</organism>